<name>A0AAE4CBE9_9ACTN</name>
<dbReference type="AlphaFoldDB" id="A0AAE4CBE9"/>
<dbReference type="EMBL" id="JAVDYB010000001">
    <property type="protein sequence ID" value="MDR7278008.1"/>
    <property type="molecule type" value="Genomic_DNA"/>
</dbReference>
<dbReference type="Proteomes" id="UP001183643">
    <property type="component" value="Unassembled WGS sequence"/>
</dbReference>
<feature type="region of interest" description="Disordered" evidence="1">
    <location>
        <begin position="1"/>
        <end position="53"/>
    </location>
</feature>
<evidence type="ECO:0000313" key="2">
    <source>
        <dbReference type="EMBL" id="MDR7278008.1"/>
    </source>
</evidence>
<keyword evidence="3" id="KW-1185">Reference proteome</keyword>
<comment type="caution">
    <text evidence="2">The sequence shown here is derived from an EMBL/GenBank/DDBJ whole genome shotgun (WGS) entry which is preliminary data.</text>
</comment>
<proteinExistence type="predicted"/>
<reference evidence="2" key="1">
    <citation type="submission" date="2023-07" db="EMBL/GenBank/DDBJ databases">
        <title>Sequencing the genomes of 1000 actinobacteria strains.</title>
        <authorList>
            <person name="Klenk H.-P."/>
        </authorList>
    </citation>
    <scope>NUCLEOTIDE SEQUENCE</scope>
    <source>
        <strain evidence="2">DSM 44707</strain>
    </source>
</reference>
<accession>A0AAE4CBE9</accession>
<evidence type="ECO:0000313" key="3">
    <source>
        <dbReference type="Proteomes" id="UP001183643"/>
    </source>
</evidence>
<protein>
    <submittedName>
        <fullName evidence="2">Uncharacterized protein</fullName>
    </submittedName>
</protein>
<gene>
    <name evidence="2" type="ORF">J2S41_004786</name>
</gene>
<organism evidence="2 3">
    <name type="scientific">Catenuloplanes atrovinosus</name>
    <dbReference type="NCBI Taxonomy" id="137266"/>
    <lineage>
        <taxon>Bacteria</taxon>
        <taxon>Bacillati</taxon>
        <taxon>Actinomycetota</taxon>
        <taxon>Actinomycetes</taxon>
        <taxon>Micromonosporales</taxon>
        <taxon>Micromonosporaceae</taxon>
        <taxon>Catenuloplanes</taxon>
    </lineage>
</organism>
<sequence length="62" mass="6511">MHATSQSTVLAPARLRGGFGAYRGTTGRTRRNPAVPVPGPRSAAAPAPAEPDADWFVHPFVD</sequence>
<evidence type="ECO:0000256" key="1">
    <source>
        <dbReference type="SAM" id="MobiDB-lite"/>
    </source>
</evidence>
<dbReference type="RefSeq" id="WP_310370654.1">
    <property type="nucleotide sequence ID" value="NZ_JAVDYB010000001.1"/>
</dbReference>